<dbReference type="RefSeq" id="WP_340361971.1">
    <property type="nucleotide sequence ID" value="NZ_JBBKZV010000001.1"/>
</dbReference>
<organism evidence="2 3">
    <name type="scientific">Variovorax humicola</name>
    <dbReference type="NCBI Taxonomy" id="1769758"/>
    <lineage>
        <taxon>Bacteria</taxon>
        <taxon>Pseudomonadati</taxon>
        <taxon>Pseudomonadota</taxon>
        <taxon>Betaproteobacteria</taxon>
        <taxon>Burkholderiales</taxon>
        <taxon>Comamonadaceae</taxon>
        <taxon>Variovorax</taxon>
    </lineage>
</organism>
<evidence type="ECO:0000313" key="2">
    <source>
        <dbReference type="EMBL" id="MEJ8820945.1"/>
    </source>
</evidence>
<reference evidence="2 3" key="1">
    <citation type="submission" date="2024-03" db="EMBL/GenBank/DDBJ databases">
        <title>Novel species of the genus Variovorax.</title>
        <authorList>
            <person name="Liu Q."/>
            <person name="Xin Y.-H."/>
        </authorList>
    </citation>
    <scope>NUCLEOTIDE SEQUENCE [LARGE SCALE GENOMIC DNA]</scope>
    <source>
        <strain evidence="2 3">KACC 18501</strain>
    </source>
</reference>
<protein>
    <submittedName>
        <fullName evidence="2">BPSS1780 family membrane protein</fullName>
    </submittedName>
</protein>
<comment type="caution">
    <text evidence="2">The sequence shown here is derived from an EMBL/GenBank/DDBJ whole genome shotgun (WGS) entry which is preliminary data.</text>
</comment>
<name>A0ABU8VT26_9BURK</name>
<sequence length="267" mass="28753">MKLHLVPARAGIEWVRLGLRTFWRQPLAFISLFFSLMALISIVSQLPLVGSFLPFLFVPILTLGMMVAASVASNDDTPKPVGPAMFTAALQALRLRWRPMLVLGMISALYFAVVVGLSALIDGGLVAGAYLLNSNVLPEVVASKRFQLAQLFVMCLNLPLSLAMWHAPGLVHWHGVEPVKSLFFSLVALFRNFRAHAMFLLSWFGVCMVAAISFALIATLLVGIGALALGDAASVLGGALMIGCALSLAAMPLSSTWFSFRDSFNAD</sequence>
<feature type="transmembrane region" description="Helical" evidence="1">
    <location>
        <begin position="26"/>
        <end position="46"/>
    </location>
</feature>
<keyword evidence="1" id="KW-0472">Membrane</keyword>
<dbReference type="InterPro" id="IPR047798">
    <property type="entry name" value="BPSS1780-like"/>
</dbReference>
<dbReference type="EMBL" id="JBBKZV010000001">
    <property type="protein sequence ID" value="MEJ8820945.1"/>
    <property type="molecule type" value="Genomic_DNA"/>
</dbReference>
<feature type="transmembrane region" description="Helical" evidence="1">
    <location>
        <begin position="235"/>
        <end position="260"/>
    </location>
</feature>
<keyword evidence="1" id="KW-0812">Transmembrane</keyword>
<feature type="transmembrane region" description="Helical" evidence="1">
    <location>
        <begin position="101"/>
        <end position="131"/>
    </location>
</feature>
<dbReference type="NCBIfam" id="NF041043">
    <property type="entry name" value="BPSS1780_fam"/>
    <property type="match status" value="1"/>
</dbReference>
<accession>A0ABU8VT26</accession>
<feature type="transmembrane region" description="Helical" evidence="1">
    <location>
        <begin position="197"/>
        <end position="229"/>
    </location>
</feature>
<keyword evidence="1" id="KW-1133">Transmembrane helix</keyword>
<evidence type="ECO:0000256" key="1">
    <source>
        <dbReference type="SAM" id="Phobius"/>
    </source>
</evidence>
<evidence type="ECO:0000313" key="3">
    <source>
        <dbReference type="Proteomes" id="UP001363010"/>
    </source>
</evidence>
<feature type="transmembrane region" description="Helical" evidence="1">
    <location>
        <begin position="52"/>
        <end position="72"/>
    </location>
</feature>
<keyword evidence="3" id="KW-1185">Reference proteome</keyword>
<dbReference type="Proteomes" id="UP001363010">
    <property type="component" value="Unassembled WGS sequence"/>
</dbReference>
<gene>
    <name evidence="2" type="ORF">WKW80_02705</name>
</gene>
<proteinExistence type="predicted"/>